<accession>A0A4Y7KED1</accession>
<dbReference type="Proteomes" id="UP000316621">
    <property type="component" value="Chromosome 7"/>
</dbReference>
<feature type="non-terminal residue" evidence="1">
    <location>
        <position position="171"/>
    </location>
</feature>
<reference evidence="1 2" key="1">
    <citation type="journal article" date="2018" name="Science">
        <title>The opium poppy genome and morphinan production.</title>
        <authorList>
            <person name="Guo L."/>
            <person name="Winzer T."/>
            <person name="Yang X."/>
            <person name="Li Y."/>
            <person name="Ning Z."/>
            <person name="He Z."/>
            <person name="Teodor R."/>
            <person name="Lu Y."/>
            <person name="Bowser T.A."/>
            <person name="Graham I.A."/>
            <person name="Ye K."/>
        </authorList>
    </citation>
    <scope>NUCLEOTIDE SEQUENCE [LARGE SCALE GENOMIC DNA]</scope>
    <source>
        <strain evidence="2">cv. HN1</strain>
        <tissue evidence="1">Leaves</tissue>
    </source>
</reference>
<dbReference type="AlphaFoldDB" id="A0A4Y7KED1"/>
<keyword evidence="2" id="KW-1185">Reference proteome</keyword>
<evidence type="ECO:0000313" key="1">
    <source>
        <dbReference type="EMBL" id="RZC70275.1"/>
    </source>
</evidence>
<sequence>MALKRVATHVSQWLLKGEEGVRNYFADPVQNFLKYEAEIFKEGDLAIQKLERLKAEFMRLQELSAECKVKHGAAEKFTAVIVGSFVAVYAYHISLERADLQALKEENRMAIIGAETWAACRSLSYVVGVTWVQVLDYMPCAELCKLLLGCGHFLFCEWGNSGTNKFTLFRI</sequence>
<name>A0A4Y7KED1_PAPSO</name>
<proteinExistence type="predicted"/>
<evidence type="ECO:0000313" key="2">
    <source>
        <dbReference type="Proteomes" id="UP000316621"/>
    </source>
</evidence>
<dbReference type="EMBL" id="CM010721">
    <property type="protein sequence ID" value="RZC70275.1"/>
    <property type="molecule type" value="Genomic_DNA"/>
</dbReference>
<dbReference type="Gramene" id="RZC70275">
    <property type="protein sequence ID" value="RZC70275"/>
    <property type="gene ID" value="C5167_035594"/>
</dbReference>
<gene>
    <name evidence="1" type="ORF">C5167_035594</name>
</gene>
<protein>
    <submittedName>
        <fullName evidence="1">Uncharacterized protein</fullName>
    </submittedName>
</protein>
<organism evidence="1 2">
    <name type="scientific">Papaver somniferum</name>
    <name type="common">Opium poppy</name>
    <dbReference type="NCBI Taxonomy" id="3469"/>
    <lineage>
        <taxon>Eukaryota</taxon>
        <taxon>Viridiplantae</taxon>
        <taxon>Streptophyta</taxon>
        <taxon>Embryophyta</taxon>
        <taxon>Tracheophyta</taxon>
        <taxon>Spermatophyta</taxon>
        <taxon>Magnoliopsida</taxon>
        <taxon>Ranunculales</taxon>
        <taxon>Papaveraceae</taxon>
        <taxon>Papaveroideae</taxon>
        <taxon>Papaver</taxon>
    </lineage>
</organism>